<dbReference type="AlphaFoldDB" id="A0A6F9DXV0"/>
<dbReference type="Pfam" id="PF00400">
    <property type="entry name" value="WD40"/>
    <property type="match status" value="2"/>
</dbReference>
<organism evidence="5">
    <name type="scientific">Phallusia mammillata</name>
    <dbReference type="NCBI Taxonomy" id="59560"/>
    <lineage>
        <taxon>Eukaryota</taxon>
        <taxon>Metazoa</taxon>
        <taxon>Chordata</taxon>
        <taxon>Tunicata</taxon>
        <taxon>Ascidiacea</taxon>
        <taxon>Phlebobranchia</taxon>
        <taxon>Ascidiidae</taxon>
        <taxon>Phallusia</taxon>
    </lineage>
</organism>
<comment type="subcellular location">
    <subcellularLocation>
        <location evidence="1">Cytoplasm</location>
    </subcellularLocation>
</comment>
<sequence length="515" mass="56945">MFEDFSSETTGFLSNWKTHKKLRENGSQTSEILTYEVQTQSRKPRHVECQTESMLDMMMSSQNNENENVDIPALIQFLRIAEPIVSKQIKINNLSSGLYRGIMKAKYGASENHIICEHVLNDKSISSQDSGIEDHGFEVTCLSWTSSGATLAVAYGTNENLAWSDQRSYIGLWNLDRSKINPNACDQKLELESCVQTISCHPELAGYIAAGLYSGLVVLWDLAKDEVIYSETSHADPVTCICWMQSSSAKYLEVLSSSTDGDMIVWKWRKGKETEPLKTEKHMKIRGANLPRRVGMKGHGSVGITSCCPMKGDPHDPTQTQTNVVAMGTVIVGCENGSVLKCSTEVNDSNPITFVYESHVGPVYSVEWSPFHRHLFLTCATEQVCRIYHSLQASPLREIRPEEAVSGRSSNYLYSVFWSTTRPAIIFAAGGSGRIEACDLRTSRCVSFCDVTSADGKPCSVNHMQSNSKRRNLFASGSKSVHVWRLGEGLVESAGNGQDEQAAIDGIANEAMTED</sequence>
<dbReference type="GO" id="GO:0042073">
    <property type="term" value="P:intraciliary transport"/>
    <property type="evidence" value="ECO:0007669"/>
    <property type="project" value="TreeGrafter"/>
</dbReference>
<keyword evidence="2" id="KW-0963">Cytoplasm</keyword>
<gene>
    <name evidence="5" type="primary">Wdr34</name>
</gene>
<dbReference type="GO" id="GO:0045504">
    <property type="term" value="F:dynein heavy chain binding"/>
    <property type="evidence" value="ECO:0007669"/>
    <property type="project" value="TreeGrafter"/>
</dbReference>
<dbReference type="InterPro" id="IPR015943">
    <property type="entry name" value="WD40/YVTN_repeat-like_dom_sf"/>
</dbReference>
<evidence type="ECO:0000256" key="3">
    <source>
        <dbReference type="ARBA" id="ARBA00022574"/>
    </source>
</evidence>
<protein>
    <submittedName>
        <fullName evidence="5">WD repeat-containing protein 34</fullName>
    </submittedName>
</protein>
<keyword evidence="3" id="KW-0853">WD repeat</keyword>
<dbReference type="InterPro" id="IPR050687">
    <property type="entry name" value="Dynein_IC"/>
</dbReference>
<evidence type="ECO:0000256" key="2">
    <source>
        <dbReference type="ARBA" id="ARBA00022490"/>
    </source>
</evidence>
<dbReference type="GO" id="GO:0005868">
    <property type="term" value="C:cytoplasmic dynein complex"/>
    <property type="evidence" value="ECO:0007669"/>
    <property type="project" value="TreeGrafter"/>
</dbReference>
<dbReference type="GO" id="GO:0045503">
    <property type="term" value="F:dynein light chain binding"/>
    <property type="evidence" value="ECO:0007669"/>
    <property type="project" value="TreeGrafter"/>
</dbReference>
<dbReference type="PANTHER" id="PTHR12442">
    <property type="entry name" value="DYNEIN INTERMEDIATE CHAIN"/>
    <property type="match status" value="1"/>
</dbReference>
<dbReference type="SMART" id="SM00320">
    <property type="entry name" value="WD40"/>
    <property type="match status" value="6"/>
</dbReference>
<dbReference type="Gene3D" id="2.130.10.10">
    <property type="entry name" value="YVTN repeat-like/Quinoprotein amine dehydrogenase"/>
    <property type="match status" value="2"/>
</dbReference>
<dbReference type="PANTHER" id="PTHR12442:SF26">
    <property type="entry name" value="CYTOPLASMIC DYNEIN 2 INTERMEDIATE CHAIN 2"/>
    <property type="match status" value="1"/>
</dbReference>
<dbReference type="EMBL" id="LR791833">
    <property type="protein sequence ID" value="CAB3267695.1"/>
    <property type="molecule type" value="mRNA"/>
</dbReference>
<evidence type="ECO:0000256" key="4">
    <source>
        <dbReference type="ARBA" id="ARBA00022737"/>
    </source>
</evidence>
<reference evidence="5" key="1">
    <citation type="submission" date="2020-04" db="EMBL/GenBank/DDBJ databases">
        <authorList>
            <person name="Neveu A P."/>
        </authorList>
    </citation>
    <scope>NUCLEOTIDE SEQUENCE</scope>
    <source>
        <tissue evidence="5">Whole embryo</tissue>
    </source>
</reference>
<evidence type="ECO:0000256" key="1">
    <source>
        <dbReference type="ARBA" id="ARBA00004496"/>
    </source>
</evidence>
<dbReference type="InterPro" id="IPR001680">
    <property type="entry name" value="WD40_rpt"/>
</dbReference>
<name>A0A6F9DXV0_9ASCI</name>
<accession>A0A6F9DXV0</accession>
<proteinExistence type="evidence at transcript level"/>
<dbReference type="SUPFAM" id="SSF50978">
    <property type="entry name" value="WD40 repeat-like"/>
    <property type="match status" value="1"/>
</dbReference>
<dbReference type="GO" id="GO:0097014">
    <property type="term" value="C:ciliary plasm"/>
    <property type="evidence" value="ECO:0007669"/>
    <property type="project" value="TreeGrafter"/>
</dbReference>
<keyword evidence="4" id="KW-0677">Repeat</keyword>
<dbReference type="InterPro" id="IPR036322">
    <property type="entry name" value="WD40_repeat_dom_sf"/>
</dbReference>
<evidence type="ECO:0000313" key="5">
    <source>
        <dbReference type="EMBL" id="CAB3267695.1"/>
    </source>
</evidence>